<organism evidence="1 2">
    <name type="scientific">Salix viminalis</name>
    <name type="common">Common osier</name>
    <name type="synonym">Basket willow</name>
    <dbReference type="NCBI Taxonomy" id="40686"/>
    <lineage>
        <taxon>Eukaryota</taxon>
        <taxon>Viridiplantae</taxon>
        <taxon>Streptophyta</taxon>
        <taxon>Embryophyta</taxon>
        <taxon>Tracheophyta</taxon>
        <taxon>Spermatophyta</taxon>
        <taxon>Magnoliopsida</taxon>
        <taxon>eudicotyledons</taxon>
        <taxon>Gunneridae</taxon>
        <taxon>Pentapetalae</taxon>
        <taxon>rosids</taxon>
        <taxon>fabids</taxon>
        <taxon>Malpighiales</taxon>
        <taxon>Salicaceae</taxon>
        <taxon>Saliceae</taxon>
        <taxon>Salix</taxon>
    </lineage>
</organism>
<evidence type="ECO:0000313" key="2">
    <source>
        <dbReference type="Proteomes" id="UP001151529"/>
    </source>
</evidence>
<evidence type="ECO:0000313" key="1">
    <source>
        <dbReference type="EMBL" id="KAJ6742188.1"/>
    </source>
</evidence>
<proteinExistence type="predicted"/>
<dbReference type="AlphaFoldDB" id="A0A9Q0V5N2"/>
<dbReference type="InterPro" id="IPR006740">
    <property type="entry name" value="DUF604"/>
</dbReference>
<dbReference type="Pfam" id="PF04646">
    <property type="entry name" value="DUF604"/>
    <property type="match status" value="1"/>
</dbReference>
<gene>
    <name evidence="1" type="ORF">OIU85_016284</name>
</gene>
<sequence length="417" mass="47132">MSSPAPSIQDPFKAWRFLVLPTLKVSDVFSLFLKATIAICTVVSISLVVYSFLNQSQWVPCPECQKSVISGHLKITNGYVSGDFHEKTNISHILFGIGGSEKTWNTRRLYTELWWMPNITRGYVWLDQKPPENEKWPETSPEYRVSADTSRFKYTCSYGSRVLDGCIDRYASFYGSDQKIQGCMSEIGVPLTKELGFHQVDIRGDPYGLLAAHPLAPLVSLHHLDYVQPIFPELNRIDSVKKLISSYKMDPGRTLQHSFCYDLTRNWTVSASWGYTIQIHPSLITAKQMESAFRTFQTWRSSSNGPFTFNTRPMTQLPCLRPVVYFLDRVGRVGDGTLTTYKRAVQELGNVCDQPEYAPVLAVQSVNVTTSTSLKPDIWNMAPRRQCCEIIKGEDEGSSVVQVNVRGCHPFESVTPP</sequence>
<protein>
    <submittedName>
        <fullName evidence="1">FRINGE-RELATED</fullName>
    </submittedName>
</protein>
<keyword evidence="2" id="KW-1185">Reference proteome</keyword>
<dbReference type="Proteomes" id="UP001151529">
    <property type="component" value="Chromosome 6"/>
</dbReference>
<dbReference type="OrthoDB" id="421979at2759"/>
<dbReference type="EMBL" id="JAPFFL010000002">
    <property type="protein sequence ID" value="KAJ6742188.1"/>
    <property type="molecule type" value="Genomic_DNA"/>
</dbReference>
<accession>A0A9Q0V5N2</accession>
<dbReference type="PANTHER" id="PTHR10811">
    <property type="entry name" value="FRINGE-RELATED"/>
    <property type="match status" value="1"/>
</dbReference>
<name>A0A9Q0V5N2_SALVM</name>
<reference evidence="1" key="1">
    <citation type="submission" date="2022-11" db="EMBL/GenBank/DDBJ databases">
        <authorList>
            <person name="Hyden B.L."/>
            <person name="Feng K."/>
            <person name="Yates T."/>
            <person name="Jawdy S."/>
            <person name="Smart L.B."/>
            <person name="Muchero W."/>
        </authorList>
    </citation>
    <scope>NUCLEOTIDE SEQUENCE</scope>
    <source>
        <tissue evidence="1">Shoot tip</tissue>
    </source>
</reference>
<comment type="caution">
    <text evidence="1">The sequence shown here is derived from an EMBL/GenBank/DDBJ whole genome shotgun (WGS) entry which is preliminary data.</text>
</comment>
<reference evidence="1" key="2">
    <citation type="journal article" date="2023" name="Int. J. Mol. Sci.">
        <title>De Novo Assembly and Annotation of 11 Diverse Shrub Willow (Salix) Genomes Reveals Novel Gene Organization in Sex-Linked Regions.</title>
        <authorList>
            <person name="Hyden B."/>
            <person name="Feng K."/>
            <person name="Yates T.B."/>
            <person name="Jawdy S."/>
            <person name="Cereghino C."/>
            <person name="Smart L.B."/>
            <person name="Muchero W."/>
        </authorList>
    </citation>
    <scope>NUCLEOTIDE SEQUENCE [LARGE SCALE GENOMIC DNA]</scope>
    <source>
        <tissue evidence="1">Shoot tip</tissue>
    </source>
</reference>